<dbReference type="AlphaFoldDB" id="A0A7K7YPB7"/>
<dbReference type="Proteomes" id="UP000558509">
    <property type="component" value="Unassembled WGS sequence"/>
</dbReference>
<dbReference type="PANTHER" id="PTHR36961">
    <property type="entry name" value="LEUKEMIA-ASSOCIATED PROTEIN 7"/>
    <property type="match status" value="1"/>
</dbReference>
<feature type="non-terminal residue" evidence="2">
    <location>
        <position position="143"/>
    </location>
</feature>
<organism evidence="2 3">
    <name type="scientific">Thryothorus ludovicianus</name>
    <name type="common">Carolina wren</name>
    <name type="synonym">Sylvia ludoviciana</name>
    <dbReference type="NCBI Taxonomy" id="74200"/>
    <lineage>
        <taxon>Eukaryota</taxon>
        <taxon>Metazoa</taxon>
        <taxon>Chordata</taxon>
        <taxon>Craniata</taxon>
        <taxon>Vertebrata</taxon>
        <taxon>Euteleostomi</taxon>
        <taxon>Archelosauria</taxon>
        <taxon>Archosauria</taxon>
        <taxon>Dinosauria</taxon>
        <taxon>Saurischia</taxon>
        <taxon>Theropoda</taxon>
        <taxon>Coelurosauria</taxon>
        <taxon>Aves</taxon>
        <taxon>Neognathae</taxon>
        <taxon>Neoaves</taxon>
        <taxon>Telluraves</taxon>
        <taxon>Australaves</taxon>
        <taxon>Passeriformes</taxon>
        <taxon>Certhiidae</taxon>
        <taxon>Troglodytinae</taxon>
        <taxon>Thryothorus</taxon>
    </lineage>
</organism>
<dbReference type="EMBL" id="VZTB01011674">
    <property type="protein sequence ID" value="NXA79717.1"/>
    <property type="molecule type" value="Genomic_DNA"/>
</dbReference>
<sequence length="143" mass="16005">KSSGEGEESGDLPLSPGEPRPGGRAQPRLERCETLQEMALHSKISLLVEAASHFLHVEHLLLPLLQQNPFPLHPSLTIEFRNISSHKALQRDGQQLEEDLHEAHQYLKAIIEKLICPLAVFPSDSYIPVRSALRQILQNPLAM</sequence>
<name>A0A7K7YPB7_THRLU</name>
<keyword evidence="3" id="KW-1185">Reference proteome</keyword>
<protein>
    <submittedName>
        <fullName evidence="2">LEU7 protein</fullName>
    </submittedName>
</protein>
<proteinExistence type="predicted"/>
<dbReference type="PANTHER" id="PTHR36961:SF1">
    <property type="entry name" value="LEUKEMIA-ASSOCIATED PROTEIN 7"/>
    <property type="match status" value="1"/>
</dbReference>
<evidence type="ECO:0000313" key="2">
    <source>
        <dbReference type="EMBL" id="NXA79717.1"/>
    </source>
</evidence>
<dbReference type="Pfam" id="PF15760">
    <property type="entry name" value="DLEU7"/>
    <property type="match status" value="1"/>
</dbReference>
<dbReference type="InterPro" id="IPR031510">
    <property type="entry name" value="DLEU7"/>
</dbReference>
<evidence type="ECO:0000313" key="3">
    <source>
        <dbReference type="Proteomes" id="UP000558509"/>
    </source>
</evidence>
<feature type="non-terminal residue" evidence="2">
    <location>
        <position position="1"/>
    </location>
</feature>
<gene>
    <name evidence="2" type="primary">Dleu7</name>
    <name evidence="2" type="ORF">THRLUD_R10431</name>
</gene>
<evidence type="ECO:0000256" key="1">
    <source>
        <dbReference type="SAM" id="MobiDB-lite"/>
    </source>
</evidence>
<accession>A0A7K7YPB7</accession>
<comment type="caution">
    <text evidence="2">The sequence shown here is derived from an EMBL/GenBank/DDBJ whole genome shotgun (WGS) entry which is preliminary data.</text>
</comment>
<reference evidence="2 3" key="1">
    <citation type="submission" date="2019-09" db="EMBL/GenBank/DDBJ databases">
        <title>Bird 10,000 Genomes (B10K) Project - Family phase.</title>
        <authorList>
            <person name="Zhang G."/>
        </authorList>
    </citation>
    <scope>NUCLEOTIDE SEQUENCE [LARGE SCALE GENOMIC DNA]</scope>
    <source>
        <strain evidence="2">B10K-DU-001-68</strain>
        <tissue evidence="2">Muscle</tissue>
    </source>
</reference>
<feature type="region of interest" description="Disordered" evidence="1">
    <location>
        <begin position="1"/>
        <end position="27"/>
    </location>
</feature>
<feature type="compositionally biased region" description="Acidic residues" evidence="1">
    <location>
        <begin position="1"/>
        <end position="10"/>
    </location>
</feature>